<evidence type="ECO:0000313" key="2">
    <source>
        <dbReference type="EMBL" id="QSB15967.1"/>
    </source>
</evidence>
<sequence>MANHWRIPGPEAGELEWLIFEQSGVLTHAQAVRHLSPGRVRGRVSSGRWRSLARGILLTSNGDLTRPQQLWAAVLAAGPGAVLAGATAATEGGVRGLRNDPIHVLIPAQRRRATTLPRLPPDMAGVAVHRTTLLPAAHLQRGRPTRTSLPRAVADAVAWARTSDEGRVVLASAFQQRRVTLAEVQAVLSELPRSKRRALAVETIGDLAGGSESLAEIDLVRLCRRYRLPLPERQQRRRDQSGRLRFLDAYWPRWALQVEVDGAHHLEVRHWEADMRRQNDVWVRGDRILRFSAYQIRHRPAEVAEQIARALAAAGWEATPR</sequence>
<accession>A0A895YDW5</accession>
<organism evidence="2 3">
    <name type="scientific">Natronosporangium hydrolyticum</name>
    <dbReference type="NCBI Taxonomy" id="2811111"/>
    <lineage>
        <taxon>Bacteria</taxon>
        <taxon>Bacillati</taxon>
        <taxon>Actinomycetota</taxon>
        <taxon>Actinomycetes</taxon>
        <taxon>Micromonosporales</taxon>
        <taxon>Micromonosporaceae</taxon>
        <taxon>Natronosporangium</taxon>
    </lineage>
</organism>
<dbReference type="EMBL" id="CP070499">
    <property type="protein sequence ID" value="QSB15967.1"/>
    <property type="molecule type" value="Genomic_DNA"/>
</dbReference>
<protein>
    <submittedName>
        <fullName evidence="2">DUF559 domain-containing protein</fullName>
    </submittedName>
</protein>
<dbReference type="Pfam" id="PF04480">
    <property type="entry name" value="DUF559"/>
    <property type="match status" value="1"/>
</dbReference>
<evidence type="ECO:0000313" key="3">
    <source>
        <dbReference type="Proteomes" id="UP000662857"/>
    </source>
</evidence>
<gene>
    <name evidence="2" type="ORF">JQS43_06450</name>
</gene>
<name>A0A895YDW5_9ACTN</name>
<dbReference type="InterPro" id="IPR007569">
    <property type="entry name" value="DUF559"/>
</dbReference>
<reference evidence="2" key="1">
    <citation type="submission" date="2021-02" db="EMBL/GenBank/DDBJ databases">
        <title>Natrosporangium hydrolyticum gen. nov., sp. nov, a haloalkaliphilic actinobacterium from a soda solonchak soil.</title>
        <authorList>
            <person name="Sorokin D.Y."/>
            <person name="Khijniak T.V."/>
            <person name="Zakharycheva A.P."/>
            <person name="Boueva O.V."/>
            <person name="Ariskina E.V."/>
            <person name="Hahnke R.L."/>
            <person name="Bunk B."/>
            <person name="Sproer C."/>
            <person name="Schumann P."/>
            <person name="Evtushenko L.I."/>
            <person name="Kublanov I.V."/>
        </authorList>
    </citation>
    <scope>NUCLEOTIDE SEQUENCE</scope>
    <source>
        <strain evidence="2">DSM 106523</strain>
    </source>
</reference>
<dbReference type="AlphaFoldDB" id="A0A895YDW5"/>
<dbReference type="KEGG" id="nhy:JQS43_06450"/>
<proteinExistence type="predicted"/>
<keyword evidence="3" id="KW-1185">Reference proteome</keyword>
<dbReference type="RefSeq" id="WP_239678158.1">
    <property type="nucleotide sequence ID" value="NZ_CP070499.1"/>
</dbReference>
<feature type="domain" description="DUF559" evidence="1">
    <location>
        <begin position="246"/>
        <end position="311"/>
    </location>
</feature>
<dbReference type="Proteomes" id="UP000662857">
    <property type="component" value="Chromosome"/>
</dbReference>
<evidence type="ECO:0000259" key="1">
    <source>
        <dbReference type="Pfam" id="PF04480"/>
    </source>
</evidence>